<dbReference type="Pfam" id="PF23282">
    <property type="entry name" value="WHD_ROQ1"/>
    <property type="match status" value="1"/>
</dbReference>
<dbReference type="PRINTS" id="PR00364">
    <property type="entry name" value="DISEASERSIST"/>
</dbReference>
<dbReference type="InterPro" id="IPR058192">
    <property type="entry name" value="WHD_ROQ1-like"/>
</dbReference>
<evidence type="ECO:0000313" key="8">
    <source>
        <dbReference type="EMBL" id="MCD7455206.1"/>
    </source>
</evidence>
<keyword evidence="9" id="KW-1185">Reference proteome</keyword>
<evidence type="ECO:0000256" key="4">
    <source>
        <dbReference type="ARBA" id="ARBA00022821"/>
    </source>
</evidence>
<keyword evidence="5" id="KW-0175">Coiled coil</keyword>
<dbReference type="Pfam" id="PF23286">
    <property type="entry name" value="LRR_13"/>
    <property type="match status" value="1"/>
</dbReference>
<dbReference type="InterPro" id="IPR035897">
    <property type="entry name" value="Toll_tir_struct_dom_sf"/>
</dbReference>
<dbReference type="InterPro" id="IPR058546">
    <property type="entry name" value="RPS4B/Roq1-like_LRR"/>
</dbReference>
<dbReference type="Pfam" id="PF01582">
    <property type="entry name" value="TIR"/>
    <property type="match status" value="1"/>
</dbReference>
<dbReference type="InterPro" id="IPR002182">
    <property type="entry name" value="NB-ARC"/>
</dbReference>
<dbReference type="InterPro" id="IPR000157">
    <property type="entry name" value="TIR_dom"/>
</dbReference>
<evidence type="ECO:0000256" key="5">
    <source>
        <dbReference type="ARBA" id="ARBA00023054"/>
    </source>
</evidence>
<dbReference type="InterPro" id="IPR032675">
    <property type="entry name" value="LRR_dom_sf"/>
</dbReference>
<keyword evidence="3" id="KW-0677">Repeat</keyword>
<dbReference type="PANTHER" id="PTHR11017:SF368">
    <property type="entry name" value="TIR DOMAIN-CONTAINING PROTEIN"/>
    <property type="match status" value="1"/>
</dbReference>
<evidence type="ECO:0000256" key="1">
    <source>
        <dbReference type="ARBA" id="ARBA00004170"/>
    </source>
</evidence>
<organism evidence="8 9">
    <name type="scientific">Datura stramonium</name>
    <name type="common">Jimsonweed</name>
    <name type="synonym">Common thornapple</name>
    <dbReference type="NCBI Taxonomy" id="4076"/>
    <lineage>
        <taxon>Eukaryota</taxon>
        <taxon>Viridiplantae</taxon>
        <taxon>Streptophyta</taxon>
        <taxon>Embryophyta</taxon>
        <taxon>Tracheophyta</taxon>
        <taxon>Spermatophyta</taxon>
        <taxon>Magnoliopsida</taxon>
        <taxon>eudicotyledons</taxon>
        <taxon>Gunneridae</taxon>
        <taxon>Pentapetalae</taxon>
        <taxon>asterids</taxon>
        <taxon>lamiids</taxon>
        <taxon>Solanales</taxon>
        <taxon>Solanaceae</taxon>
        <taxon>Solanoideae</taxon>
        <taxon>Datureae</taxon>
        <taxon>Datura</taxon>
    </lineage>
</organism>
<gene>
    <name evidence="8" type="ORF">HAX54_027388</name>
</gene>
<comment type="caution">
    <text evidence="8">The sequence shown here is derived from an EMBL/GenBank/DDBJ whole genome shotgun (WGS) entry which is preliminary data.</text>
</comment>
<dbReference type="SUPFAM" id="SSF52200">
    <property type="entry name" value="Toll/Interleukin receptor TIR domain"/>
    <property type="match status" value="1"/>
</dbReference>
<dbReference type="SUPFAM" id="SSF52540">
    <property type="entry name" value="P-loop containing nucleoside triphosphate hydrolases"/>
    <property type="match status" value="1"/>
</dbReference>
<dbReference type="Gene3D" id="3.40.50.10140">
    <property type="entry name" value="Toll/interleukin-1 receptor homology (TIR) domain"/>
    <property type="match status" value="1"/>
</dbReference>
<evidence type="ECO:0000256" key="2">
    <source>
        <dbReference type="ARBA" id="ARBA00022614"/>
    </source>
</evidence>
<evidence type="ECO:0000256" key="3">
    <source>
        <dbReference type="ARBA" id="ARBA00022737"/>
    </source>
</evidence>
<sequence>MEASNFRSRCMYDVFLSFRGEDTRKTFTDELYKALVDEGHRTFRDDNEIERGENIKSELDKAIHSSKCSIIILSKNYATSSWCLDELVMILQNKRKRGHAILPVFYYVEPLDVGKQMDSFATAFARHEQRIMEQSDDEGKAEWIAKIKRWRAALREVADQRGSGMVLQNSAQETESRFVEKLVKVTENKVSRSILNVAPYLIGIHFRVKDICLWLQRKADDVGIWGICGMGGIGKTTIAKYAFNLNFESFEGSSFLHNVRDFSGSTDGLIYLQKQFLFDILDGRNIDIQSVEDGINQIKSAVYGKRVLVVLDDVDEVDQLAAIVGMRDCFYPGSKIIVTTRHIELLRACEIELIDHVQKLNKDESIELFSWHAFGQDHPVEDYTKFLRRIIEHCIGCPLALQVLGSSLSGNRLDVWESALKKLEAIPNSQVSKKLQISFNFIQDNHDKNLFLEIACFFLGKNVDHTVTILDACGYYSMVGIQNLQDRFLLKIDDDGKLMMHPLVRDMGREIIRQESPKHPERRSRLWHHEDSFKVLKEKLGSDVIQGLNLRSCADKDKPPRIFHHPTTKDYLQECADIMRKIRLSRQNDPLRQPQTRKVLLYGSNKNSSSIESCGKSKKVDSINTDAFSGMCKLRLLRLDNVAVKGNYKEFPRSLRWLCWHKFPYKCLPDGLPMEEVVALEMRYSRLHHLFEGNKLLSALKILNLSHSEGLSCTPDFSKLPNLERIILKYCTRLTEIDKSIGELKRLLILNLRGCQSLRKLPRCISNLHSLEKIILYGCSKLVWSSLELGKMHSLLELDAGGTANDQVSASVSKKHLLSLALCSSVSSPRRSPEIVNLFTTVSQTLVTLSLTGCGLSSDLIPVELGDFSTLRNLFLSDNPIHSLPESFRGLTNLRILELDRCEELKYLPEIPASVTTLSIWKCRSLERLPNLPNLLTTLDFLALYCNKLIEIQGMFQLKCISLFDADLISVLGLPNLMFLSDTKVYLYNNLTLTKWEGPVQGLYEFGIFSTSLHGSSLPDWLSYNSTGSSISFDVPSRPNHDIQGLNLYIIYGNAGRSYCTRRNKFWNEYHVRVANKTKDLRWTYSPTFQGLPHNGEDITWLCHWEIGDHLDTGDSMSISVSLYTGVRLKEFGVHIVYKKNENNLRCNESPPARHLINGVDISAYQVQGSYFLCHHDFDIQQNCSTHGWNSTGWYDFLFGDNYEDFPEEMAPHHNAPTTSQNVYGLLLSGVEDDI</sequence>
<dbReference type="InterPro" id="IPR044974">
    <property type="entry name" value="Disease_R_plants"/>
</dbReference>
<dbReference type="InterPro" id="IPR027417">
    <property type="entry name" value="P-loop_NTPase"/>
</dbReference>
<keyword evidence="6" id="KW-0472">Membrane</keyword>
<feature type="domain" description="TIR" evidence="7">
    <location>
        <begin position="10"/>
        <end position="190"/>
    </location>
</feature>
<comment type="subcellular location">
    <subcellularLocation>
        <location evidence="1">Membrane</location>
        <topology evidence="1">Peripheral membrane protein</topology>
    </subcellularLocation>
</comment>
<evidence type="ECO:0000256" key="6">
    <source>
        <dbReference type="ARBA" id="ARBA00023136"/>
    </source>
</evidence>
<dbReference type="SMART" id="SM00255">
    <property type="entry name" value="TIR"/>
    <property type="match status" value="1"/>
</dbReference>
<dbReference type="Proteomes" id="UP000823775">
    <property type="component" value="Unassembled WGS sequence"/>
</dbReference>
<reference evidence="8 9" key="1">
    <citation type="journal article" date="2021" name="BMC Genomics">
        <title>Datura genome reveals duplications of psychoactive alkaloid biosynthetic genes and high mutation rate following tissue culture.</title>
        <authorList>
            <person name="Rajewski A."/>
            <person name="Carter-House D."/>
            <person name="Stajich J."/>
            <person name="Litt A."/>
        </authorList>
    </citation>
    <scope>NUCLEOTIDE SEQUENCE [LARGE SCALE GENOMIC DNA]</scope>
    <source>
        <strain evidence="8">AR-01</strain>
    </source>
</reference>
<dbReference type="Gene3D" id="3.80.10.10">
    <property type="entry name" value="Ribonuclease Inhibitor"/>
    <property type="match status" value="2"/>
</dbReference>
<dbReference type="InterPro" id="IPR001611">
    <property type="entry name" value="Leu-rich_rpt"/>
</dbReference>
<dbReference type="PROSITE" id="PS50104">
    <property type="entry name" value="TIR"/>
    <property type="match status" value="1"/>
</dbReference>
<evidence type="ECO:0000259" key="7">
    <source>
        <dbReference type="PROSITE" id="PS50104"/>
    </source>
</evidence>
<name>A0ABS8S8P2_DATST</name>
<protein>
    <recommendedName>
        <fullName evidence="7">TIR domain-containing protein</fullName>
    </recommendedName>
</protein>
<dbReference type="InterPro" id="IPR042197">
    <property type="entry name" value="Apaf_helical"/>
</dbReference>
<dbReference type="PROSITE" id="PS51450">
    <property type="entry name" value="LRR"/>
    <property type="match status" value="1"/>
</dbReference>
<keyword evidence="2" id="KW-0433">Leucine-rich repeat</keyword>
<dbReference type="Gene3D" id="3.40.50.300">
    <property type="entry name" value="P-loop containing nucleotide triphosphate hydrolases"/>
    <property type="match status" value="1"/>
</dbReference>
<dbReference type="Pfam" id="PF00931">
    <property type="entry name" value="NB-ARC"/>
    <property type="match status" value="1"/>
</dbReference>
<evidence type="ECO:0000313" key="9">
    <source>
        <dbReference type="Proteomes" id="UP000823775"/>
    </source>
</evidence>
<dbReference type="SUPFAM" id="SSF52058">
    <property type="entry name" value="L domain-like"/>
    <property type="match status" value="1"/>
</dbReference>
<dbReference type="EMBL" id="JACEIK010000332">
    <property type="protein sequence ID" value="MCD7455206.1"/>
    <property type="molecule type" value="Genomic_DNA"/>
</dbReference>
<proteinExistence type="predicted"/>
<dbReference type="PANTHER" id="PTHR11017">
    <property type="entry name" value="LEUCINE-RICH REPEAT-CONTAINING PROTEIN"/>
    <property type="match status" value="1"/>
</dbReference>
<keyword evidence="4" id="KW-0611">Plant defense</keyword>
<dbReference type="Gene3D" id="1.10.8.430">
    <property type="entry name" value="Helical domain of apoptotic protease-activating factors"/>
    <property type="match status" value="1"/>
</dbReference>
<accession>A0ABS8S8P2</accession>